<dbReference type="AlphaFoldDB" id="V5F031"/>
<accession>V5F031</accession>
<proteinExistence type="predicted"/>
<dbReference type="RefSeq" id="WP_023402835.1">
    <property type="nucleotide sequence ID" value="NZ_BAUJ01000005.1"/>
</dbReference>
<dbReference type="EMBL" id="BAUJ01000005">
    <property type="protein sequence ID" value="GAD88449.1"/>
    <property type="molecule type" value="Genomic_DNA"/>
</dbReference>
<gene>
    <name evidence="2" type="ORF">VHA01S_005_00520</name>
</gene>
<dbReference type="OrthoDB" id="5906305at2"/>
<keyword evidence="1" id="KW-0732">Signal</keyword>
<comment type="caution">
    <text evidence="2">The sequence shown here is derived from an EMBL/GenBank/DDBJ whole genome shotgun (WGS) entry which is preliminary data.</text>
</comment>
<keyword evidence="3" id="KW-1185">Reference proteome</keyword>
<reference evidence="2 3" key="1">
    <citation type="submission" date="2013-11" db="EMBL/GenBank/DDBJ databases">
        <title>Whole genome shotgun sequence of Vibrio halioticoli NBRC 102217.</title>
        <authorList>
            <person name="Isaki S."/>
            <person name="Kimura A."/>
            <person name="Ohji S."/>
            <person name="Hosoyama A."/>
            <person name="Fujita N."/>
            <person name="Hashimoto M."/>
            <person name="Hosoyama Y."/>
            <person name="Yamazoe A."/>
        </authorList>
    </citation>
    <scope>NUCLEOTIDE SEQUENCE [LARGE SCALE GENOMIC DNA]</scope>
    <source>
        <strain evidence="2 3">NBRC 102217</strain>
    </source>
</reference>
<evidence type="ECO:0000313" key="2">
    <source>
        <dbReference type="EMBL" id="GAD88449.1"/>
    </source>
</evidence>
<organism evidence="2 3">
    <name type="scientific">Vibrio halioticoli NBRC 102217</name>
    <dbReference type="NCBI Taxonomy" id="1219072"/>
    <lineage>
        <taxon>Bacteria</taxon>
        <taxon>Pseudomonadati</taxon>
        <taxon>Pseudomonadota</taxon>
        <taxon>Gammaproteobacteria</taxon>
        <taxon>Vibrionales</taxon>
        <taxon>Vibrionaceae</taxon>
        <taxon>Vibrio</taxon>
    </lineage>
</organism>
<evidence type="ECO:0008006" key="4">
    <source>
        <dbReference type="Google" id="ProtNLM"/>
    </source>
</evidence>
<feature type="signal peptide" evidence="1">
    <location>
        <begin position="1"/>
        <end position="20"/>
    </location>
</feature>
<evidence type="ECO:0000313" key="3">
    <source>
        <dbReference type="Proteomes" id="UP000017800"/>
    </source>
</evidence>
<dbReference type="Proteomes" id="UP000017800">
    <property type="component" value="Unassembled WGS sequence"/>
</dbReference>
<evidence type="ECO:0000256" key="1">
    <source>
        <dbReference type="SAM" id="SignalP"/>
    </source>
</evidence>
<feature type="chain" id="PRO_5004735309" description="Flp pilus assembly protein RcpC/CpaB domain-containing protein" evidence="1">
    <location>
        <begin position="21"/>
        <end position="129"/>
    </location>
</feature>
<sequence>MKLNLKWLAVASLLAGPAHAAYEIQTTKGFEQTSHIYTGDTIREVGSINSFQTSGEIIVSVESAHASEVFDTVKQLDVQLVLSIDRSSDTKMVVINAGDKDLLDVQQTLQSLPGVTQVSLSAKQQDRAQ</sequence>
<protein>
    <recommendedName>
        <fullName evidence="4">Flp pilus assembly protein RcpC/CpaB domain-containing protein</fullName>
    </recommendedName>
</protein>
<name>V5F031_9VIBR</name>
<dbReference type="eggNOG" id="ENOG5031PDI">
    <property type="taxonomic scope" value="Bacteria"/>
</dbReference>